<dbReference type="Pfam" id="PF03184">
    <property type="entry name" value="DDE_1"/>
    <property type="match status" value="1"/>
</dbReference>
<gene>
    <name evidence="2" type="ORF">PF002_g9791</name>
</gene>
<dbReference type="Proteomes" id="UP000440367">
    <property type="component" value="Unassembled WGS sequence"/>
</dbReference>
<dbReference type="InterPro" id="IPR004875">
    <property type="entry name" value="DDE_SF_endonuclease_dom"/>
</dbReference>
<feature type="domain" description="DDE-1" evidence="1">
    <location>
        <begin position="159"/>
        <end position="292"/>
    </location>
</feature>
<organism evidence="2 3">
    <name type="scientific">Phytophthora fragariae</name>
    <dbReference type="NCBI Taxonomy" id="53985"/>
    <lineage>
        <taxon>Eukaryota</taxon>
        <taxon>Sar</taxon>
        <taxon>Stramenopiles</taxon>
        <taxon>Oomycota</taxon>
        <taxon>Peronosporomycetes</taxon>
        <taxon>Peronosporales</taxon>
        <taxon>Peronosporaceae</taxon>
        <taxon>Phytophthora</taxon>
    </lineage>
</organism>
<dbReference type="GO" id="GO:0003676">
    <property type="term" value="F:nucleic acid binding"/>
    <property type="evidence" value="ECO:0007669"/>
    <property type="project" value="InterPro"/>
</dbReference>
<protein>
    <recommendedName>
        <fullName evidence="1">DDE-1 domain-containing protein</fullName>
    </recommendedName>
</protein>
<accession>A0A6A3ZT02</accession>
<reference evidence="2 3" key="1">
    <citation type="submission" date="2018-08" db="EMBL/GenBank/DDBJ databases">
        <title>Genomic investigation of the strawberry pathogen Phytophthora fragariae indicates pathogenicity is determined by transcriptional variation in three key races.</title>
        <authorList>
            <person name="Adams T.M."/>
            <person name="Armitage A.D."/>
            <person name="Sobczyk M.K."/>
            <person name="Bates H.J."/>
            <person name="Dunwell J.M."/>
            <person name="Nellist C.F."/>
            <person name="Harrison R.J."/>
        </authorList>
    </citation>
    <scope>NUCLEOTIDE SEQUENCE [LARGE SCALE GENOMIC DNA]</scope>
    <source>
        <strain evidence="2 3">BC-1</strain>
    </source>
</reference>
<proteinExistence type="predicted"/>
<evidence type="ECO:0000313" key="2">
    <source>
        <dbReference type="EMBL" id="KAE9240358.1"/>
    </source>
</evidence>
<evidence type="ECO:0000259" key="1">
    <source>
        <dbReference type="Pfam" id="PF03184"/>
    </source>
</evidence>
<dbReference type="EMBL" id="QXGD01000414">
    <property type="protein sequence ID" value="KAE9240358.1"/>
    <property type="molecule type" value="Genomic_DNA"/>
</dbReference>
<name>A0A6A3ZT02_9STRA</name>
<comment type="caution">
    <text evidence="2">The sequence shown here is derived from an EMBL/GenBank/DDBJ whole genome shotgun (WGS) entry which is preliminary data.</text>
</comment>
<evidence type="ECO:0000313" key="3">
    <source>
        <dbReference type="Proteomes" id="UP000440367"/>
    </source>
</evidence>
<dbReference type="AlphaFoldDB" id="A0A6A3ZT02"/>
<sequence length="339" mass="38982">MLIEFRRLRRAGVNMSNQLVAEMGVVFIEDSEHHFFNARLAVNGKPFTSLLTPRRIRDFLERNNIVYRCHKGKKQVNEEKQMEINRAVARHLGCLKRPFQDGSPDPEHQYNMDESHFVIDLDDGNPLDFVGAQSVKYRSIVSDRSSGHNNVRAAKGGSNARILCPMLIFKNKKSSYPILNLPDTVYGVYYRSSPSAFINGRLMTEWLQEPRCWGHAWPFTAARTLWMENASGHCESEVEDTARELRTTVRLFPANATEKVQPADRFPIQRIKEHWRRLAERRNIEAIRKGDWKTGSASSGKLANPGKQLFLNLASECIKLENEEKDHNSVDWAKKSMIQ</sequence>